<dbReference type="SUPFAM" id="SSF81901">
    <property type="entry name" value="HCP-like"/>
    <property type="match status" value="1"/>
</dbReference>
<dbReference type="SMART" id="SM00028">
    <property type="entry name" value="TPR"/>
    <property type="match status" value="7"/>
</dbReference>
<evidence type="ECO:0000313" key="5">
    <source>
        <dbReference type="Proteomes" id="UP001594351"/>
    </source>
</evidence>
<accession>A0ABV6Z0D1</accession>
<dbReference type="Gene3D" id="1.25.40.10">
    <property type="entry name" value="Tetratricopeptide repeat domain"/>
    <property type="match status" value="3"/>
</dbReference>
<dbReference type="Pfam" id="PF13432">
    <property type="entry name" value="TPR_16"/>
    <property type="match status" value="1"/>
</dbReference>
<protein>
    <submittedName>
        <fullName evidence="4">Tetratricopeptide repeat protein</fullName>
    </submittedName>
</protein>
<dbReference type="EMBL" id="JBHPBY010000225">
    <property type="protein sequence ID" value="MFC1851791.1"/>
    <property type="molecule type" value="Genomic_DNA"/>
</dbReference>
<keyword evidence="1" id="KW-0677">Repeat</keyword>
<dbReference type="Proteomes" id="UP001594351">
    <property type="component" value="Unassembled WGS sequence"/>
</dbReference>
<dbReference type="PROSITE" id="PS50293">
    <property type="entry name" value="TPR_REGION"/>
    <property type="match status" value="2"/>
</dbReference>
<feature type="repeat" description="TPR" evidence="3">
    <location>
        <begin position="63"/>
        <end position="96"/>
    </location>
</feature>
<name>A0ABV6Z0D1_UNCC1</name>
<feature type="repeat" description="TPR" evidence="3">
    <location>
        <begin position="279"/>
        <end position="312"/>
    </location>
</feature>
<evidence type="ECO:0000256" key="2">
    <source>
        <dbReference type="ARBA" id="ARBA00022803"/>
    </source>
</evidence>
<feature type="repeat" description="TPR" evidence="3">
    <location>
        <begin position="100"/>
        <end position="133"/>
    </location>
</feature>
<dbReference type="PANTHER" id="PTHR44943">
    <property type="entry name" value="CELLULOSE SYNTHASE OPERON PROTEIN C"/>
    <property type="match status" value="1"/>
</dbReference>
<dbReference type="PROSITE" id="PS51257">
    <property type="entry name" value="PROKAR_LIPOPROTEIN"/>
    <property type="match status" value="1"/>
</dbReference>
<evidence type="ECO:0000256" key="3">
    <source>
        <dbReference type="PROSITE-ProRule" id="PRU00339"/>
    </source>
</evidence>
<sequence length="325" mass="36558">MKNLRYSLLTIIIIQFLLASLLISCGDKSKKLVFEADQLRMMNKYDEAEKLYKKSIEIDSNNGLAYNNYGVLLQIQKKYDDALKNFQKALELFPETKEKVIATNNIGLNFDLQGEYDTAIKYYLQALELNPSYYEGCHNLGSVYLAQNDLDNAIKTLSKAIKLIETGDIVNKAAAIQNSSQFLALAYFRKGELEITEKIIAGLIHLNPFNEMNYAVLGDVYIKKQAYKEATDQFLKGLSCNPNSLNSRAGLGLALAYMGELDKAIEEINIALTLNKDTVIARKNAGLVYKMKGDLERAQKEWEAGLKIDPKDQALQQLLAELKAK</sequence>
<gene>
    <name evidence="4" type="ORF">ACFL27_16490</name>
</gene>
<feature type="repeat" description="TPR" evidence="3">
    <location>
        <begin position="211"/>
        <end position="244"/>
    </location>
</feature>
<evidence type="ECO:0000313" key="4">
    <source>
        <dbReference type="EMBL" id="MFC1851791.1"/>
    </source>
</evidence>
<dbReference type="Pfam" id="PF13424">
    <property type="entry name" value="TPR_12"/>
    <property type="match status" value="1"/>
</dbReference>
<dbReference type="InterPro" id="IPR011990">
    <property type="entry name" value="TPR-like_helical_dom_sf"/>
</dbReference>
<organism evidence="4 5">
    <name type="scientific">candidate division CSSED10-310 bacterium</name>
    <dbReference type="NCBI Taxonomy" id="2855610"/>
    <lineage>
        <taxon>Bacteria</taxon>
        <taxon>Bacteria division CSSED10-310</taxon>
    </lineage>
</organism>
<feature type="repeat" description="TPR" evidence="3">
    <location>
        <begin position="134"/>
        <end position="167"/>
    </location>
</feature>
<dbReference type="InterPro" id="IPR051685">
    <property type="entry name" value="Ycf3/AcsC/BcsC/TPR_MFPF"/>
</dbReference>
<reference evidence="4 5" key="1">
    <citation type="submission" date="2024-09" db="EMBL/GenBank/DDBJ databases">
        <title>Laminarin stimulates single cell rates of sulfate reduction while oxygen inhibits transcriptomic activity in coastal marine sediment.</title>
        <authorList>
            <person name="Lindsay M."/>
            <person name="Orcutt B."/>
            <person name="Emerson D."/>
            <person name="Stepanauskas R."/>
            <person name="D'Angelo T."/>
        </authorList>
    </citation>
    <scope>NUCLEOTIDE SEQUENCE [LARGE SCALE GENOMIC DNA]</scope>
    <source>
        <strain evidence="4">SAG AM-311-K15</strain>
    </source>
</reference>
<evidence type="ECO:0000256" key="1">
    <source>
        <dbReference type="ARBA" id="ARBA00022737"/>
    </source>
</evidence>
<dbReference type="PANTHER" id="PTHR44943:SF8">
    <property type="entry name" value="TPR REPEAT-CONTAINING PROTEIN MJ0263"/>
    <property type="match status" value="1"/>
</dbReference>
<proteinExistence type="predicted"/>
<dbReference type="PROSITE" id="PS50005">
    <property type="entry name" value="TPR"/>
    <property type="match status" value="5"/>
</dbReference>
<dbReference type="InterPro" id="IPR019734">
    <property type="entry name" value="TPR_rpt"/>
</dbReference>
<keyword evidence="2 3" id="KW-0802">TPR repeat</keyword>
<comment type="caution">
    <text evidence="4">The sequence shown here is derived from an EMBL/GenBank/DDBJ whole genome shotgun (WGS) entry which is preliminary data.</text>
</comment>
<keyword evidence="5" id="KW-1185">Reference proteome</keyword>
<dbReference type="Pfam" id="PF13181">
    <property type="entry name" value="TPR_8"/>
    <property type="match status" value="2"/>
</dbReference>